<gene>
    <name evidence="2" type="ORF">Thpro_021837</name>
</gene>
<evidence type="ECO:0000256" key="1">
    <source>
        <dbReference type="SAM" id="Phobius"/>
    </source>
</evidence>
<name>A0A1A6C4M9_9GAMM</name>
<sequence>MQEAIRYALLGRRPMKPVSIYLIYTLVVLAILLLDAAQKALGAGWAT</sequence>
<evidence type="ECO:0000313" key="2">
    <source>
        <dbReference type="EMBL" id="OBS09509.1"/>
    </source>
</evidence>
<keyword evidence="1" id="KW-1133">Transmembrane helix</keyword>
<proteinExistence type="predicted"/>
<keyword evidence="1" id="KW-0472">Membrane</keyword>
<organism evidence="2 3">
    <name type="scientific">Acidihalobacter prosperus</name>
    <dbReference type="NCBI Taxonomy" id="160660"/>
    <lineage>
        <taxon>Bacteria</taxon>
        <taxon>Pseudomonadati</taxon>
        <taxon>Pseudomonadota</taxon>
        <taxon>Gammaproteobacteria</taxon>
        <taxon>Chromatiales</taxon>
        <taxon>Ectothiorhodospiraceae</taxon>
        <taxon>Acidihalobacter</taxon>
    </lineage>
</organism>
<evidence type="ECO:0000313" key="3">
    <source>
        <dbReference type="Proteomes" id="UP000029273"/>
    </source>
</evidence>
<dbReference type="Proteomes" id="UP000029273">
    <property type="component" value="Unassembled WGS sequence"/>
</dbReference>
<dbReference type="EMBL" id="JQSG02000003">
    <property type="protein sequence ID" value="OBS09509.1"/>
    <property type="molecule type" value="Genomic_DNA"/>
</dbReference>
<accession>A0A1A6C4M9</accession>
<dbReference type="AlphaFoldDB" id="A0A1A6C4M9"/>
<comment type="caution">
    <text evidence="2">The sequence shown here is derived from an EMBL/GenBank/DDBJ whole genome shotgun (WGS) entry which is preliminary data.</text>
</comment>
<keyword evidence="3" id="KW-1185">Reference proteome</keyword>
<feature type="transmembrane region" description="Helical" evidence="1">
    <location>
        <begin position="21"/>
        <end position="41"/>
    </location>
</feature>
<reference evidence="2 3" key="1">
    <citation type="journal article" date="2014" name="Genome Announc.">
        <title>Draft Genome Sequence of the Iron-Oxidizing, Acidophilic, and Halotolerant 'Thiobacillus prosperus' Type Strain DSM 5130.</title>
        <authorList>
            <person name="Ossandon F.J."/>
            <person name="Cardenas J.P."/>
            <person name="Corbett M."/>
            <person name="Quatrini R."/>
            <person name="Holmes D.S."/>
            <person name="Watkin E."/>
        </authorList>
    </citation>
    <scope>NUCLEOTIDE SEQUENCE [LARGE SCALE GENOMIC DNA]</scope>
    <source>
        <strain evidence="2 3">DSM 5130</strain>
    </source>
</reference>
<keyword evidence="1" id="KW-0812">Transmembrane</keyword>
<protein>
    <submittedName>
        <fullName evidence="2">Uncharacterized protein</fullName>
    </submittedName>
</protein>